<dbReference type="InterPro" id="IPR001279">
    <property type="entry name" value="Metallo-B-lactamas"/>
</dbReference>
<dbReference type="InterPro" id="IPR036866">
    <property type="entry name" value="RibonucZ/Hydroxyglut_hydro"/>
</dbReference>
<protein>
    <recommendedName>
        <fullName evidence="1">Metallo-beta-lactamase domain-containing protein</fullName>
    </recommendedName>
</protein>
<accession>A0A381YMI6</accession>
<evidence type="ECO:0000313" key="2">
    <source>
        <dbReference type="EMBL" id="SVA77821.1"/>
    </source>
</evidence>
<dbReference type="SUPFAM" id="SSF56281">
    <property type="entry name" value="Metallo-hydrolase/oxidoreductase"/>
    <property type="match status" value="1"/>
</dbReference>
<dbReference type="InterPro" id="IPR050855">
    <property type="entry name" value="NDM-1-like"/>
</dbReference>
<feature type="domain" description="Metallo-beta-lactamase" evidence="1">
    <location>
        <begin position="21"/>
        <end position="220"/>
    </location>
</feature>
<name>A0A381YMI6_9ZZZZ</name>
<reference evidence="2" key="1">
    <citation type="submission" date="2018-05" db="EMBL/GenBank/DDBJ databases">
        <authorList>
            <person name="Lanie J.A."/>
            <person name="Ng W.-L."/>
            <person name="Kazmierczak K.M."/>
            <person name="Andrzejewski T.M."/>
            <person name="Davidsen T.M."/>
            <person name="Wayne K.J."/>
            <person name="Tettelin H."/>
            <person name="Glass J.I."/>
            <person name="Rusch D."/>
            <person name="Podicherti R."/>
            <person name="Tsui H.-C.T."/>
            <person name="Winkler M.E."/>
        </authorList>
    </citation>
    <scope>NUCLEOTIDE SEQUENCE</scope>
</reference>
<organism evidence="2">
    <name type="scientific">marine metagenome</name>
    <dbReference type="NCBI Taxonomy" id="408172"/>
    <lineage>
        <taxon>unclassified sequences</taxon>
        <taxon>metagenomes</taxon>
        <taxon>ecological metagenomes</taxon>
    </lineage>
</organism>
<dbReference type="Gene3D" id="3.60.15.10">
    <property type="entry name" value="Ribonuclease Z/Hydroxyacylglutathione hydrolase-like"/>
    <property type="match status" value="1"/>
</dbReference>
<dbReference type="EMBL" id="UINC01018511">
    <property type="protein sequence ID" value="SVA77821.1"/>
    <property type="molecule type" value="Genomic_DNA"/>
</dbReference>
<dbReference type="Pfam" id="PF00753">
    <property type="entry name" value="Lactamase_B"/>
    <property type="match status" value="1"/>
</dbReference>
<gene>
    <name evidence="2" type="ORF">METZ01_LOCUS130675</name>
</gene>
<proteinExistence type="predicted"/>
<dbReference type="SMART" id="SM00849">
    <property type="entry name" value="Lactamase_B"/>
    <property type="match status" value="1"/>
</dbReference>
<dbReference type="PANTHER" id="PTHR42951:SF22">
    <property type="entry name" value="METALLO BETA-LACTAMASE SUPERFAMILY LIPOPROTEIN"/>
    <property type="match status" value="1"/>
</dbReference>
<dbReference type="InterPro" id="IPR037482">
    <property type="entry name" value="ST1585_MBL-fold"/>
</dbReference>
<dbReference type="CDD" id="cd07726">
    <property type="entry name" value="ST1585-like_MBL-fold"/>
    <property type="match status" value="1"/>
</dbReference>
<sequence>MNRLTRDISYIDLHFQGQSEVIAAGVLHGSFGAAIVDPGPAATLETLGSELRRHGIAISDIRAILLTHIHFDHAGATGAIVNENPEITVYVHVTGVSHMADPARLIASARQIWVDDLEQLWGEFKAVPETNLRGLMGGERIRIGERELEVAYTPGHARHHVSYFDRDSGIAFVGDTAGIRVGPSPYILPPTPPPDLDLAAWRTSVEVIERWRANTLFLTHFGPHTDVKNHMRTFVDHLAELAEIARRIVAQESREDGLSSFTTAVSKLLRQRLPETAARHYEDAVPLRLCWLGLERYWKNQGLGDAP</sequence>
<evidence type="ECO:0000259" key="1">
    <source>
        <dbReference type="SMART" id="SM00849"/>
    </source>
</evidence>
<dbReference type="AlphaFoldDB" id="A0A381YMI6"/>
<dbReference type="PANTHER" id="PTHR42951">
    <property type="entry name" value="METALLO-BETA-LACTAMASE DOMAIN-CONTAINING"/>
    <property type="match status" value="1"/>
</dbReference>